<dbReference type="EMBL" id="JAAVUN010000001">
    <property type="protein sequence ID" value="NKE08601.1"/>
    <property type="molecule type" value="Genomic_DNA"/>
</dbReference>
<dbReference type="Pfam" id="PF01370">
    <property type="entry name" value="Epimerase"/>
    <property type="match status" value="1"/>
</dbReference>
<dbReference type="Proteomes" id="UP000521379">
    <property type="component" value="Unassembled WGS sequence"/>
</dbReference>
<protein>
    <submittedName>
        <fullName evidence="2">NAD(P)H-binding protein</fullName>
    </submittedName>
</protein>
<sequence length="319" mass="34815">MKYVGVVGAGAIGRLTAAELVRRGHRVTMISRSGHQASPDQWGAWAVDARNGHELARALKRDMGLCDVVVNAVNPVSYTRWERDWPPMAQGIADACATLGAGHLMVGNLYGYGSVSGSIAETRQMDPYGVKGRVRARMWVDALRDHRAGGAPAVEVRASDYFGAAARPGVSLLMDYVIRPVLRGTTAWVPVGDLDAEHSWTYLPDIARLVADLVESDTGGHRWGRAWHVPTSAPRAMRAVAQDTARLMGERAGVVRRVPRAIMAAARIHPLVRALDETRHQFESPWMLDSTAAQVEFGWSPTPWEEALGRTVRELTAGQ</sequence>
<evidence type="ECO:0000259" key="1">
    <source>
        <dbReference type="Pfam" id="PF01370"/>
    </source>
</evidence>
<organism evidence="2 3">
    <name type="scientific">Kocuria subflava</name>
    <dbReference type="NCBI Taxonomy" id="1736139"/>
    <lineage>
        <taxon>Bacteria</taxon>
        <taxon>Bacillati</taxon>
        <taxon>Actinomycetota</taxon>
        <taxon>Actinomycetes</taxon>
        <taxon>Micrococcales</taxon>
        <taxon>Micrococcaceae</taxon>
        <taxon>Kocuria</taxon>
    </lineage>
</organism>
<reference evidence="2 3" key="1">
    <citation type="submission" date="2020-02" db="EMBL/GenBank/DDBJ databases">
        <authorList>
            <person name="Sun Q."/>
        </authorList>
    </citation>
    <scope>NUCLEOTIDE SEQUENCE [LARGE SCALE GENOMIC DNA]</scope>
    <source>
        <strain evidence="2 3">YIM 13062</strain>
    </source>
</reference>
<evidence type="ECO:0000313" key="3">
    <source>
        <dbReference type="Proteomes" id="UP000521379"/>
    </source>
</evidence>
<accession>A0A846U1K0</accession>
<gene>
    <name evidence="2" type="ORF">GTW58_01290</name>
</gene>
<dbReference type="SUPFAM" id="SSF51735">
    <property type="entry name" value="NAD(P)-binding Rossmann-fold domains"/>
    <property type="match status" value="1"/>
</dbReference>
<keyword evidence="3" id="KW-1185">Reference proteome</keyword>
<feature type="domain" description="NAD-dependent epimerase/dehydratase" evidence="1">
    <location>
        <begin position="7"/>
        <end position="216"/>
    </location>
</feature>
<dbReference type="AlphaFoldDB" id="A0A846U1K0"/>
<evidence type="ECO:0000313" key="2">
    <source>
        <dbReference type="EMBL" id="NKE08601.1"/>
    </source>
</evidence>
<dbReference type="Gene3D" id="3.40.50.720">
    <property type="entry name" value="NAD(P)-binding Rossmann-like Domain"/>
    <property type="match status" value="1"/>
</dbReference>
<proteinExistence type="predicted"/>
<comment type="caution">
    <text evidence="2">The sequence shown here is derived from an EMBL/GenBank/DDBJ whole genome shotgun (WGS) entry which is preliminary data.</text>
</comment>
<name>A0A846U1K0_9MICC</name>
<dbReference type="RefSeq" id="WP_119933156.1">
    <property type="nucleotide sequence ID" value="NZ_JAAVUN010000001.1"/>
</dbReference>
<dbReference type="InterPro" id="IPR001509">
    <property type="entry name" value="Epimerase_deHydtase"/>
</dbReference>
<dbReference type="InterPro" id="IPR036291">
    <property type="entry name" value="NAD(P)-bd_dom_sf"/>
</dbReference>